<keyword evidence="1" id="KW-1133">Transmembrane helix</keyword>
<name>A0AA40ACL2_9PEZI</name>
<proteinExistence type="predicted"/>
<evidence type="ECO:0000256" key="1">
    <source>
        <dbReference type="SAM" id="Phobius"/>
    </source>
</evidence>
<feature type="transmembrane region" description="Helical" evidence="1">
    <location>
        <begin position="26"/>
        <end position="44"/>
    </location>
</feature>
<comment type="caution">
    <text evidence="3">The sequence shown here is derived from an EMBL/GenBank/DDBJ whole genome shotgun (WGS) entry which is preliminary data.</text>
</comment>
<protein>
    <submittedName>
        <fullName evidence="3">Uncharacterized protein</fullName>
    </submittedName>
</protein>
<keyword evidence="1" id="KW-0472">Membrane</keyword>
<evidence type="ECO:0000313" key="4">
    <source>
        <dbReference type="Proteomes" id="UP001172101"/>
    </source>
</evidence>
<feature type="signal peptide" evidence="2">
    <location>
        <begin position="1"/>
        <end position="22"/>
    </location>
</feature>
<gene>
    <name evidence="3" type="ORF">B0T26DRAFT_717318</name>
</gene>
<keyword evidence="4" id="KW-1185">Reference proteome</keyword>
<accession>A0AA40ACL2</accession>
<feature type="chain" id="PRO_5041379813" evidence="2">
    <location>
        <begin position="23"/>
        <end position="86"/>
    </location>
</feature>
<sequence>MIYVVLVFLVIATAHNTDSVRGAKPLSVSSFFAIIAVAIIAVAFSKTAASLTLLRLTVARWQRVVLWVNVASVNIVIWMCADRLCR</sequence>
<evidence type="ECO:0000256" key="2">
    <source>
        <dbReference type="SAM" id="SignalP"/>
    </source>
</evidence>
<dbReference type="EMBL" id="JAUIRO010000005">
    <property type="protein sequence ID" value="KAK0713393.1"/>
    <property type="molecule type" value="Genomic_DNA"/>
</dbReference>
<dbReference type="AlphaFoldDB" id="A0AA40ACL2"/>
<dbReference type="Proteomes" id="UP001172101">
    <property type="component" value="Unassembled WGS sequence"/>
</dbReference>
<keyword evidence="1" id="KW-0812">Transmembrane</keyword>
<evidence type="ECO:0000313" key="3">
    <source>
        <dbReference type="EMBL" id="KAK0713393.1"/>
    </source>
</evidence>
<reference evidence="3" key="1">
    <citation type="submission" date="2023-06" db="EMBL/GenBank/DDBJ databases">
        <title>Genome-scale phylogeny and comparative genomics of the fungal order Sordariales.</title>
        <authorList>
            <consortium name="Lawrence Berkeley National Laboratory"/>
            <person name="Hensen N."/>
            <person name="Bonometti L."/>
            <person name="Westerberg I."/>
            <person name="Brannstrom I.O."/>
            <person name="Guillou S."/>
            <person name="Cros-Aarteil S."/>
            <person name="Calhoun S."/>
            <person name="Haridas S."/>
            <person name="Kuo A."/>
            <person name="Mondo S."/>
            <person name="Pangilinan J."/>
            <person name="Riley R."/>
            <person name="LaButti K."/>
            <person name="Andreopoulos B."/>
            <person name="Lipzen A."/>
            <person name="Chen C."/>
            <person name="Yanf M."/>
            <person name="Daum C."/>
            <person name="Ng V."/>
            <person name="Clum A."/>
            <person name="Steindorff A."/>
            <person name="Ohm R."/>
            <person name="Martin F."/>
            <person name="Silar P."/>
            <person name="Natvig D."/>
            <person name="Lalanne C."/>
            <person name="Gautier V."/>
            <person name="Ament-velasquez S.L."/>
            <person name="Kruys A."/>
            <person name="Hutchinson M.I."/>
            <person name="Powell A.J."/>
            <person name="Barry K."/>
            <person name="Miller A.N."/>
            <person name="Grigoriev I.V."/>
            <person name="Debuchy R."/>
            <person name="Gladieux P."/>
            <person name="Thoren M.H."/>
            <person name="Johannesson H."/>
        </authorList>
    </citation>
    <scope>NUCLEOTIDE SEQUENCE</scope>
    <source>
        <strain evidence="3">SMH2392-1A</strain>
    </source>
</reference>
<dbReference type="RefSeq" id="XP_060294716.1">
    <property type="nucleotide sequence ID" value="XM_060442324.1"/>
</dbReference>
<organism evidence="3 4">
    <name type="scientific">Lasiosphaeria miniovina</name>
    <dbReference type="NCBI Taxonomy" id="1954250"/>
    <lineage>
        <taxon>Eukaryota</taxon>
        <taxon>Fungi</taxon>
        <taxon>Dikarya</taxon>
        <taxon>Ascomycota</taxon>
        <taxon>Pezizomycotina</taxon>
        <taxon>Sordariomycetes</taxon>
        <taxon>Sordariomycetidae</taxon>
        <taxon>Sordariales</taxon>
        <taxon>Lasiosphaeriaceae</taxon>
        <taxon>Lasiosphaeria</taxon>
    </lineage>
</organism>
<dbReference type="GeneID" id="85325594"/>
<keyword evidence="2" id="KW-0732">Signal</keyword>